<dbReference type="GO" id="GO:0006629">
    <property type="term" value="P:lipid metabolic process"/>
    <property type="evidence" value="ECO:0007669"/>
    <property type="project" value="TreeGrafter"/>
</dbReference>
<dbReference type="PROSITE" id="PS01360">
    <property type="entry name" value="ZF_MYND_1"/>
    <property type="match status" value="1"/>
</dbReference>
<dbReference type="InterPro" id="IPR037460">
    <property type="entry name" value="SEST-like"/>
</dbReference>
<dbReference type="PANTHER" id="PTHR37981">
    <property type="entry name" value="LIPASE 2"/>
    <property type="match status" value="1"/>
</dbReference>
<keyword evidence="2 4" id="KW-0863">Zinc-finger</keyword>
<dbReference type="EMBL" id="JAAMPI010000408">
    <property type="protein sequence ID" value="KAF4631807.1"/>
    <property type="molecule type" value="Genomic_DNA"/>
</dbReference>
<evidence type="ECO:0000256" key="1">
    <source>
        <dbReference type="ARBA" id="ARBA00022723"/>
    </source>
</evidence>
<dbReference type="PROSITE" id="PS50865">
    <property type="entry name" value="ZF_MYND_2"/>
    <property type="match status" value="1"/>
</dbReference>
<gene>
    <name evidence="6" type="ORF">G7Y89_g6314</name>
</gene>
<feature type="domain" description="MYND-type" evidence="5">
    <location>
        <begin position="929"/>
        <end position="965"/>
    </location>
</feature>
<name>A0A8H4RP23_9HELO</name>
<evidence type="ECO:0000259" key="5">
    <source>
        <dbReference type="PROSITE" id="PS50865"/>
    </source>
</evidence>
<dbReference type="SUPFAM" id="SSF144232">
    <property type="entry name" value="HIT/MYND zinc finger-like"/>
    <property type="match status" value="1"/>
</dbReference>
<dbReference type="CDD" id="cd01823">
    <property type="entry name" value="SEST_like"/>
    <property type="match status" value="1"/>
</dbReference>
<dbReference type="Gene3D" id="6.10.140.2220">
    <property type="match status" value="1"/>
</dbReference>
<dbReference type="Pfam" id="PF14441">
    <property type="entry name" value="OTT_1508_deam"/>
    <property type="match status" value="1"/>
</dbReference>
<protein>
    <recommendedName>
        <fullName evidence="5">MYND-type domain-containing protein</fullName>
    </recommendedName>
</protein>
<dbReference type="AlphaFoldDB" id="A0A8H4RP23"/>
<accession>A0A8H4RP23</accession>
<comment type="caution">
    <text evidence="6">The sequence shown here is derived from an EMBL/GenBank/DDBJ whole genome shotgun (WGS) entry which is preliminary data.</text>
</comment>
<evidence type="ECO:0000313" key="7">
    <source>
        <dbReference type="Proteomes" id="UP000566819"/>
    </source>
</evidence>
<reference evidence="6 7" key="1">
    <citation type="submission" date="2020-03" db="EMBL/GenBank/DDBJ databases">
        <title>Draft Genome Sequence of Cudoniella acicularis.</title>
        <authorList>
            <person name="Buettner E."/>
            <person name="Kellner H."/>
        </authorList>
    </citation>
    <scope>NUCLEOTIDE SEQUENCE [LARGE SCALE GENOMIC DNA]</scope>
    <source>
        <strain evidence="6 7">DSM 108380</strain>
    </source>
</reference>
<proteinExistence type="predicted"/>
<dbReference type="Gene3D" id="3.40.50.1110">
    <property type="entry name" value="SGNH hydrolase"/>
    <property type="match status" value="1"/>
</dbReference>
<dbReference type="Proteomes" id="UP000566819">
    <property type="component" value="Unassembled WGS sequence"/>
</dbReference>
<evidence type="ECO:0000313" key="6">
    <source>
        <dbReference type="EMBL" id="KAF4631807.1"/>
    </source>
</evidence>
<dbReference type="GO" id="GO:0008270">
    <property type="term" value="F:zinc ion binding"/>
    <property type="evidence" value="ECO:0007669"/>
    <property type="project" value="UniProtKB-KW"/>
</dbReference>
<dbReference type="GO" id="GO:0016788">
    <property type="term" value="F:hydrolase activity, acting on ester bonds"/>
    <property type="evidence" value="ECO:0007669"/>
    <property type="project" value="InterPro"/>
</dbReference>
<dbReference type="SUPFAM" id="SSF52266">
    <property type="entry name" value="SGNH hydrolase"/>
    <property type="match status" value="1"/>
</dbReference>
<dbReference type="PANTHER" id="PTHR37981:SF1">
    <property type="entry name" value="SGNH HYDROLASE-TYPE ESTERASE DOMAIN-CONTAINING PROTEIN"/>
    <property type="match status" value="1"/>
</dbReference>
<sequence length="1264" mass="139625">MAALGDSFAAGIGSGRFLTSSADGNDNPCGREDGSYPWLLFQFNPFKTGSPNEFPNFVACSGDKLAQISGQVGKLNGQKFDLITLSISGNDFSFTPIVKACVYPWKIVSSAATLQQLCNTQLSNAQTAINNNAIWGNFLDAVRIIQAQALNPGGIIYITGYAQFFATPNPGDACDNTFFFPITQFQALKMTSTTRLRMNDLVKQVNTNIQNKIVNVLGPSVQYIDIDTPAEGHRFCEPTNDDDPIGSNNNEVWFNDIKTNLAETGTYNPASFNNESAEWAEWVSDAEQQANQAGLAALPNSAPGATTQSRPITDALQIASTFHPKIDLHRRTAATILFNLMIRSGSIANEVILGPNKFCQSFGPGEGAGSCINIPANCGVKAPIDNTAATIVCADGSTSEDGVNFQKINLSFDHIAILSAISNGISMDIPEGEIDAPYEERIAHVVWAAHILSYLAGERNQTGLIDFTEEGFDGEESDAETDKGIDLTGSDGSIRRKFLDCVAELLSPSKGYDYVVTTGLRESEDYVEIDVARNGDFGEPGSRNSVAKSTYRRYFDHFEEYLASASEHVGNYHQSGMSPSWFELIAIEFNRNRTDYWVEAMRTYVATKGTYQDQGQDQAKEHSPKLQPAEKLLDNLTSLLNHSSTGETIFRGPIVYAAYECVTSPDVYRVVQTIFGSGAGSKLWRALKFLSRSVFNCRFLMRVATLLPNFRKVKIFLVSPEQKTILSPKYLVDITDAWSQLSSTMNPSSAKLIATFGDQFKQECARPLTSHSEIKLFTHYEDSSSLTPTIDYFGCSKKTCLLCEGFLQALSHPISTRGRHGLGYPAWGVPFSKSIEVGAALQRLERNLVSRIEMHFTGLSGPGINQVPQSTVISDFSGLSLEAMSIRNEMKKSAEEASKSLQTERRIMDGQAAKSMPASSSSIAPNDSCVMCNKLPAKLCTRCKACHYCSLECQKSDWACHKLLCKEIGAMSPRPSPTHKLAIFFPEKTAKPLLTWVLCHRKASSEYEQYGMVVEYETANTDPFLGTDNPFSKSYFIQRNPRRDRNLGSMMFKREGYSIVLTFRDTFLIDGSTLNRSVLETIRGVKICCYGEVKLHGADPYVPIEVPDLHPIRSTFSVGVGISSISKLLGIPIKLWKFPDIENWINPPGWDDTFGADSNSDAAFLMMESDPSQESWGWAPFPWTIDLGNVLAVRTDDIDLSVEEMRLICYFIRRKVLPMIEDASGSGSIPRTRQEVIDFITRENMESCRSEMENNEPSTMYSFP</sequence>
<dbReference type="Pfam" id="PF01753">
    <property type="entry name" value="zf-MYND"/>
    <property type="match status" value="1"/>
</dbReference>
<keyword evidence="1" id="KW-0479">Metal-binding</keyword>
<keyword evidence="7" id="KW-1185">Reference proteome</keyword>
<dbReference type="InterPro" id="IPR002893">
    <property type="entry name" value="Znf_MYND"/>
</dbReference>
<evidence type="ECO:0000256" key="2">
    <source>
        <dbReference type="ARBA" id="ARBA00022771"/>
    </source>
</evidence>
<keyword evidence="3" id="KW-0862">Zinc</keyword>
<dbReference type="InterPro" id="IPR036514">
    <property type="entry name" value="SGNH_hydro_sf"/>
</dbReference>
<dbReference type="OrthoDB" id="21678at2759"/>
<dbReference type="InterPro" id="IPR027796">
    <property type="entry name" value="OTT_1508_deam-like"/>
</dbReference>
<organism evidence="6 7">
    <name type="scientific">Cudoniella acicularis</name>
    <dbReference type="NCBI Taxonomy" id="354080"/>
    <lineage>
        <taxon>Eukaryota</taxon>
        <taxon>Fungi</taxon>
        <taxon>Dikarya</taxon>
        <taxon>Ascomycota</taxon>
        <taxon>Pezizomycotina</taxon>
        <taxon>Leotiomycetes</taxon>
        <taxon>Helotiales</taxon>
        <taxon>Tricladiaceae</taxon>
        <taxon>Cudoniella</taxon>
    </lineage>
</organism>
<evidence type="ECO:0000256" key="4">
    <source>
        <dbReference type="PROSITE-ProRule" id="PRU00134"/>
    </source>
</evidence>
<evidence type="ECO:0000256" key="3">
    <source>
        <dbReference type="ARBA" id="ARBA00022833"/>
    </source>
</evidence>